<comment type="caution">
    <text evidence="3">The sequence shown here is derived from an EMBL/GenBank/DDBJ whole genome shotgun (WGS) entry which is preliminary data.</text>
</comment>
<evidence type="ECO:0000313" key="3">
    <source>
        <dbReference type="EMBL" id="RHW17947.1"/>
    </source>
</evidence>
<dbReference type="RefSeq" id="WP_118863138.1">
    <property type="nucleotide sequence ID" value="NZ_QWLV01000002.1"/>
</dbReference>
<protein>
    <submittedName>
        <fullName evidence="3">Pilus assembly protein</fullName>
    </submittedName>
</protein>
<proteinExistence type="predicted"/>
<reference evidence="3 4" key="1">
    <citation type="submission" date="2018-08" db="EMBL/GenBank/DDBJ databases">
        <title>The multiple taxonomic identification of Sphingomonas gilva.</title>
        <authorList>
            <person name="Zhu D."/>
            <person name="Zheng S."/>
        </authorList>
    </citation>
    <scope>NUCLEOTIDE SEQUENCE [LARGE SCALE GENOMIC DNA]</scope>
    <source>
        <strain evidence="3 4">ZDH117</strain>
    </source>
</reference>
<keyword evidence="1" id="KW-0812">Transmembrane</keyword>
<feature type="transmembrane region" description="Helical" evidence="1">
    <location>
        <begin position="20"/>
        <end position="43"/>
    </location>
</feature>
<dbReference type="InterPro" id="IPR012495">
    <property type="entry name" value="TadE-like_dom"/>
</dbReference>
<evidence type="ECO:0000259" key="2">
    <source>
        <dbReference type="Pfam" id="PF07811"/>
    </source>
</evidence>
<gene>
    <name evidence="3" type="ORF">D1610_05410</name>
</gene>
<dbReference type="Proteomes" id="UP000266693">
    <property type="component" value="Unassembled WGS sequence"/>
</dbReference>
<dbReference type="OrthoDB" id="7356451at2"/>
<dbReference type="AlphaFoldDB" id="A0A396RN89"/>
<accession>A0A396RN89</accession>
<dbReference type="EMBL" id="QWLV01000002">
    <property type="protein sequence ID" value="RHW17947.1"/>
    <property type="molecule type" value="Genomic_DNA"/>
</dbReference>
<evidence type="ECO:0000313" key="4">
    <source>
        <dbReference type="Proteomes" id="UP000266693"/>
    </source>
</evidence>
<dbReference type="Pfam" id="PF07811">
    <property type="entry name" value="TadE"/>
    <property type="match status" value="1"/>
</dbReference>
<sequence length="139" mass="15005">MHSMREQLRRNQRGASVVEFALLAPIFVTLLFGMLGYGQYFYLSHSLQQIANNAARATIAGLTTDERTTIASEAVTREARAHGSLAAARLTSSVADQNGYTTVTVTYDASNIALLRTGVFPTPGTTIERRALIRNGGVS</sequence>
<keyword evidence="1" id="KW-1133">Transmembrane helix</keyword>
<keyword evidence="4" id="KW-1185">Reference proteome</keyword>
<organism evidence="3 4">
    <name type="scientific">Sphingomonas gilva</name>
    <dbReference type="NCBI Taxonomy" id="2305907"/>
    <lineage>
        <taxon>Bacteria</taxon>
        <taxon>Pseudomonadati</taxon>
        <taxon>Pseudomonadota</taxon>
        <taxon>Alphaproteobacteria</taxon>
        <taxon>Sphingomonadales</taxon>
        <taxon>Sphingomonadaceae</taxon>
        <taxon>Sphingomonas</taxon>
    </lineage>
</organism>
<keyword evidence="1" id="KW-0472">Membrane</keyword>
<feature type="domain" description="TadE-like" evidence="2">
    <location>
        <begin position="14"/>
        <end position="56"/>
    </location>
</feature>
<name>A0A396RN89_9SPHN</name>
<evidence type="ECO:0000256" key="1">
    <source>
        <dbReference type="SAM" id="Phobius"/>
    </source>
</evidence>